<dbReference type="GO" id="GO:0015833">
    <property type="term" value="P:peptide transport"/>
    <property type="evidence" value="ECO:0007669"/>
    <property type="project" value="TreeGrafter"/>
</dbReference>
<comment type="similarity">
    <text evidence="2">Belongs to the bacterial solute-binding protein 5 family.</text>
</comment>
<dbReference type="InterPro" id="IPR006311">
    <property type="entry name" value="TAT_signal"/>
</dbReference>
<dbReference type="KEGG" id="nha:Nham_0378"/>
<evidence type="ECO:0000313" key="5">
    <source>
        <dbReference type="EMBL" id="ABE61269.1"/>
    </source>
</evidence>
<reference evidence="5 6" key="1">
    <citation type="submission" date="2006-03" db="EMBL/GenBank/DDBJ databases">
        <title>Complete sequence of chromosome of Nitrobacter hamburgensis X14.</title>
        <authorList>
            <consortium name="US DOE Joint Genome Institute"/>
            <person name="Copeland A."/>
            <person name="Lucas S."/>
            <person name="Lapidus A."/>
            <person name="Barry K."/>
            <person name="Detter J.C."/>
            <person name="Glavina del Rio T."/>
            <person name="Hammon N."/>
            <person name="Israni S."/>
            <person name="Dalin E."/>
            <person name="Tice H."/>
            <person name="Pitluck S."/>
            <person name="Chain P."/>
            <person name="Malfatti S."/>
            <person name="Shin M."/>
            <person name="Vergez L."/>
            <person name="Schmutz J."/>
            <person name="Larimer F."/>
            <person name="Land M."/>
            <person name="Hauser L."/>
            <person name="Kyrpides N."/>
            <person name="Ivanova N."/>
            <person name="Ward B."/>
            <person name="Arp D."/>
            <person name="Klotz M."/>
            <person name="Stein L."/>
            <person name="O'Mullan G."/>
            <person name="Starkenburg S."/>
            <person name="Sayavedra L."/>
            <person name="Poret-Peterson A.T."/>
            <person name="Gentry M.E."/>
            <person name="Bruce D."/>
            <person name="Richardson P."/>
        </authorList>
    </citation>
    <scope>NUCLEOTIDE SEQUENCE [LARGE SCALE GENOMIC DNA]</scope>
    <source>
        <strain evidence="6">DSM 10229 / NCIMB 13809 / X14</strain>
    </source>
</reference>
<dbReference type="SUPFAM" id="SSF53850">
    <property type="entry name" value="Periplasmic binding protein-like II"/>
    <property type="match status" value="1"/>
</dbReference>
<dbReference type="EMBL" id="CP000319">
    <property type="protein sequence ID" value="ABE61269.1"/>
    <property type="molecule type" value="Genomic_DNA"/>
</dbReference>
<dbReference type="GO" id="GO:0042884">
    <property type="term" value="P:microcin transport"/>
    <property type="evidence" value="ECO:0007669"/>
    <property type="project" value="TreeGrafter"/>
</dbReference>
<dbReference type="PROSITE" id="PS51318">
    <property type="entry name" value="TAT"/>
    <property type="match status" value="1"/>
</dbReference>
<dbReference type="AlphaFoldDB" id="Q1QR78"/>
<name>Q1QR78_NITHX</name>
<accession>Q1QR78</accession>
<dbReference type="Gene3D" id="3.40.190.10">
    <property type="entry name" value="Periplasmic binding protein-like II"/>
    <property type="match status" value="1"/>
</dbReference>
<dbReference type="PIRSF" id="PIRSF002741">
    <property type="entry name" value="MppA"/>
    <property type="match status" value="1"/>
</dbReference>
<evidence type="ECO:0000256" key="2">
    <source>
        <dbReference type="ARBA" id="ARBA00005695"/>
    </source>
</evidence>
<dbReference type="HOGENOM" id="CLU_023171_0_0_5"/>
<dbReference type="InterPro" id="IPR039424">
    <property type="entry name" value="SBP_5"/>
</dbReference>
<evidence type="ECO:0000313" key="6">
    <source>
        <dbReference type="Proteomes" id="UP000001953"/>
    </source>
</evidence>
<keyword evidence="6" id="KW-1185">Reference proteome</keyword>
<dbReference type="Pfam" id="PF00496">
    <property type="entry name" value="SBP_bac_5"/>
    <property type="match status" value="1"/>
</dbReference>
<comment type="subcellular location">
    <subcellularLocation>
        <location evidence="1">Periplasm</location>
    </subcellularLocation>
</comment>
<dbReference type="GO" id="GO:1904680">
    <property type="term" value="F:peptide transmembrane transporter activity"/>
    <property type="evidence" value="ECO:0007669"/>
    <property type="project" value="TreeGrafter"/>
</dbReference>
<evidence type="ECO:0000256" key="3">
    <source>
        <dbReference type="ARBA" id="ARBA00022729"/>
    </source>
</evidence>
<organism evidence="5 6">
    <name type="scientific">Nitrobacter hamburgensis (strain DSM 10229 / NCIMB 13809 / X14)</name>
    <dbReference type="NCBI Taxonomy" id="323097"/>
    <lineage>
        <taxon>Bacteria</taxon>
        <taxon>Pseudomonadati</taxon>
        <taxon>Pseudomonadota</taxon>
        <taxon>Alphaproteobacteria</taxon>
        <taxon>Hyphomicrobiales</taxon>
        <taxon>Nitrobacteraceae</taxon>
        <taxon>Nitrobacter</taxon>
    </lineage>
</organism>
<dbReference type="InterPro" id="IPR030678">
    <property type="entry name" value="Peptide/Ni-bd"/>
</dbReference>
<dbReference type="InterPro" id="IPR000914">
    <property type="entry name" value="SBP_5_dom"/>
</dbReference>
<protein>
    <submittedName>
        <fullName evidence="5">Extracellular solute-binding protein, family 5</fullName>
    </submittedName>
</protein>
<dbReference type="CDD" id="cd08497">
    <property type="entry name" value="MbnE-like"/>
    <property type="match status" value="1"/>
</dbReference>
<gene>
    <name evidence="5" type="ordered locus">Nham_0378</name>
</gene>
<keyword evidence="3" id="KW-0732">Signal</keyword>
<dbReference type="GO" id="GO:0043190">
    <property type="term" value="C:ATP-binding cassette (ABC) transporter complex"/>
    <property type="evidence" value="ECO:0007669"/>
    <property type="project" value="InterPro"/>
</dbReference>
<dbReference type="PANTHER" id="PTHR30290">
    <property type="entry name" value="PERIPLASMIC BINDING COMPONENT OF ABC TRANSPORTER"/>
    <property type="match status" value="1"/>
</dbReference>
<evidence type="ECO:0000259" key="4">
    <source>
        <dbReference type="Pfam" id="PF00496"/>
    </source>
</evidence>
<dbReference type="Proteomes" id="UP000001953">
    <property type="component" value="Chromosome"/>
</dbReference>
<dbReference type="GO" id="GO:0030288">
    <property type="term" value="C:outer membrane-bounded periplasmic space"/>
    <property type="evidence" value="ECO:0007669"/>
    <property type="project" value="TreeGrafter"/>
</dbReference>
<sequence length="659" mass="73768">MVFRQAAHTLADHALVPRPTARRKPALAFTRRRLLHGGALIAAAPAIKVLTGASPIEAARAQAAPVDLKWRHGLSLFGDVKYPEGFKHFDYVNPDAPSGGAVRQIGLGTFDNFNPVVSGVKGSIALAVGLIYESLTLPSLDEVSTEYGALAESVAYPDDFSYVVYRLRKEARWHDGKPVTPDDVIFSLDSLKMHHPQYAAYYRHVVKAEKTGERDVTFTFDAPGNRELPQIVGQLMVLPKHWWEGTDDAGKRRDISATTLEPPLGSAAYRIKSFEAARSVTLERVKDYWGLNSNFNVGRNNFDELRYDYFRDGTVALEAFKGGQVDWRTENSAKNWATAYDFPAVKEGRVVLEEFPNRSSGVMQAFAPNIRREKFSDPRVRRALNFAFDFETMNQQLFFGQYTRIASYFEGTELASSGLPEGRELEILEPVRAEVPPEVFTAPYSNPVGGSSEAVRANLREGMKLLKDAGYEVRGGKQVDGKTGAPFEIELLAEDPSFERVLLSYKPSLERMGITVSIRTIDSTQYENRLRTWDFDMVVASWGESLSPGNEQREFWGSRAADMPGSRNIVGIKNPAIDKLIERVIFATDRADLVAATHALDRVLLWNNYVVPQWTYSKVRTARWDRFGRPAEMPKYGLSAFPALWWYDAGKAAKVGNRS</sequence>
<evidence type="ECO:0000256" key="1">
    <source>
        <dbReference type="ARBA" id="ARBA00004418"/>
    </source>
</evidence>
<dbReference type="Gene3D" id="3.10.105.10">
    <property type="entry name" value="Dipeptide-binding Protein, Domain 3"/>
    <property type="match status" value="1"/>
</dbReference>
<feature type="domain" description="Solute-binding protein family 5" evidence="4">
    <location>
        <begin position="148"/>
        <end position="557"/>
    </location>
</feature>
<dbReference type="eggNOG" id="COG4166">
    <property type="taxonomic scope" value="Bacteria"/>
</dbReference>
<dbReference type="STRING" id="323097.Nham_0378"/>
<proteinExistence type="inferred from homology"/>
<dbReference type="PANTHER" id="PTHR30290:SF64">
    <property type="entry name" value="ABC TRANSPORTER PERIPLASMIC BINDING PROTEIN"/>
    <property type="match status" value="1"/>
</dbReference>